<proteinExistence type="inferred from homology"/>
<evidence type="ECO:0000313" key="7">
    <source>
        <dbReference type="EMBL" id="KAK4141158.1"/>
    </source>
</evidence>
<keyword evidence="5 6" id="KW-0687">Ribonucleoprotein</keyword>
<evidence type="ECO:0000256" key="2">
    <source>
        <dbReference type="ARBA" id="ARBA00009864"/>
    </source>
</evidence>
<organism evidence="7 8">
    <name type="scientific">Dichotomopilus funicola</name>
    <dbReference type="NCBI Taxonomy" id="1934379"/>
    <lineage>
        <taxon>Eukaryota</taxon>
        <taxon>Fungi</taxon>
        <taxon>Dikarya</taxon>
        <taxon>Ascomycota</taxon>
        <taxon>Pezizomycotina</taxon>
        <taxon>Sordariomycetes</taxon>
        <taxon>Sordariomycetidae</taxon>
        <taxon>Sordariales</taxon>
        <taxon>Chaetomiaceae</taxon>
        <taxon>Dichotomopilus</taxon>
    </lineage>
</organism>
<dbReference type="AlphaFoldDB" id="A0AAN6ZKG6"/>
<keyword evidence="3 6" id="KW-0689">Ribosomal protein</keyword>
<keyword evidence="8" id="KW-1185">Reference proteome</keyword>
<dbReference type="Proteomes" id="UP001302676">
    <property type="component" value="Unassembled WGS sequence"/>
</dbReference>
<dbReference type="GO" id="GO:0005763">
    <property type="term" value="C:mitochondrial small ribosomal subunit"/>
    <property type="evidence" value="ECO:0007669"/>
    <property type="project" value="UniProtKB-UniRule"/>
</dbReference>
<comment type="caution">
    <text evidence="7">The sequence shown here is derived from an EMBL/GenBank/DDBJ whole genome shotgun (WGS) entry which is preliminary data.</text>
</comment>
<dbReference type="GeneID" id="87818310"/>
<evidence type="ECO:0000256" key="5">
    <source>
        <dbReference type="ARBA" id="ARBA00023274"/>
    </source>
</evidence>
<evidence type="ECO:0000256" key="6">
    <source>
        <dbReference type="PIRNR" id="PIRNR029764"/>
    </source>
</evidence>
<protein>
    <recommendedName>
        <fullName evidence="6">37S ribosomal protein S25, mitochondrial</fullName>
    </recommendedName>
</protein>
<evidence type="ECO:0000256" key="4">
    <source>
        <dbReference type="ARBA" id="ARBA00023128"/>
    </source>
</evidence>
<dbReference type="PANTHER" id="PTHR37799">
    <property type="entry name" value="37S RIBOSOMAL PROTEIN S25, MITOCHONDRIAL"/>
    <property type="match status" value="1"/>
</dbReference>
<dbReference type="RefSeq" id="XP_062634529.1">
    <property type="nucleotide sequence ID" value="XM_062781697.1"/>
</dbReference>
<dbReference type="InterPro" id="IPR059242">
    <property type="entry name" value="mS23_dom"/>
</dbReference>
<dbReference type="InterPro" id="IPR016939">
    <property type="entry name" value="Ribosomal_mS23_fun"/>
</dbReference>
<name>A0AAN6ZKG6_9PEZI</name>
<reference evidence="7" key="1">
    <citation type="journal article" date="2023" name="Mol. Phylogenet. Evol.">
        <title>Genome-scale phylogeny and comparative genomics of the fungal order Sordariales.</title>
        <authorList>
            <person name="Hensen N."/>
            <person name="Bonometti L."/>
            <person name="Westerberg I."/>
            <person name="Brannstrom I.O."/>
            <person name="Guillou S."/>
            <person name="Cros-Aarteil S."/>
            <person name="Calhoun S."/>
            <person name="Haridas S."/>
            <person name="Kuo A."/>
            <person name="Mondo S."/>
            <person name="Pangilinan J."/>
            <person name="Riley R."/>
            <person name="LaButti K."/>
            <person name="Andreopoulos B."/>
            <person name="Lipzen A."/>
            <person name="Chen C."/>
            <person name="Yan M."/>
            <person name="Daum C."/>
            <person name="Ng V."/>
            <person name="Clum A."/>
            <person name="Steindorff A."/>
            <person name="Ohm R.A."/>
            <person name="Martin F."/>
            <person name="Silar P."/>
            <person name="Natvig D.O."/>
            <person name="Lalanne C."/>
            <person name="Gautier V."/>
            <person name="Ament-Velasquez S.L."/>
            <person name="Kruys A."/>
            <person name="Hutchinson M.I."/>
            <person name="Powell A.J."/>
            <person name="Barry K."/>
            <person name="Miller A.N."/>
            <person name="Grigoriev I.V."/>
            <person name="Debuchy R."/>
            <person name="Gladieux P."/>
            <person name="Hiltunen Thoren M."/>
            <person name="Johannesson H."/>
        </authorList>
    </citation>
    <scope>NUCLEOTIDE SEQUENCE</scope>
    <source>
        <strain evidence="7">CBS 141.50</strain>
    </source>
</reference>
<reference evidence="7" key="2">
    <citation type="submission" date="2023-05" db="EMBL/GenBank/DDBJ databases">
        <authorList>
            <consortium name="Lawrence Berkeley National Laboratory"/>
            <person name="Steindorff A."/>
            <person name="Hensen N."/>
            <person name="Bonometti L."/>
            <person name="Westerberg I."/>
            <person name="Brannstrom I.O."/>
            <person name="Guillou S."/>
            <person name="Cros-Aarteil S."/>
            <person name="Calhoun S."/>
            <person name="Haridas S."/>
            <person name="Kuo A."/>
            <person name="Mondo S."/>
            <person name="Pangilinan J."/>
            <person name="Riley R."/>
            <person name="Labutti K."/>
            <person name="Andreopoulos B."/>
            <person name="Lipzen A."/>
            <person name="Chen C."/>
            <person name="Yanf M."/>
            <person name="Daum C."/>
            <person name="Ng V."/>
            <person name="Clum A."/>
            <person name="Ohm R."/>
            <person name="Martin F."/>
            <person name="Silar P."/>
            <person name="Natvig D."/>
            <person name="Lalanne C."/>
            <person name="Gautier V."/>
            <person name="Ament-Velasquez S.L."/>
            <person name="Kruys A."/>
            <person name="Hutchinson M.I."/>
            <person name="Powell A.J."/>
            <person name="Barry K."/>
            <person name="Miller A.N."/>
            <person name="Grigoriev I.V."/>
            <person name="Debuchy R."/>
            <person name="Gladieux P."/>
            <person name="Thoren M.H."/>
            <person name="Johannesson H."/>
        </authorList>
    </citation>
    <scope>NUCLEOTIDE SEQUENCE</scope>
    <source>
        <strain evidence="7">CBS 141.50</strain>
    </source>
</reference>
<comment type="subunit">
    <text evidence="6">Component of the mitochondrial small ribosomal subunit.</text>
</comment>
<keyword evidence="4 6" id="KW-0496">Mitochondrion</keyword>
<dbReference type="CDD" id="cd23701">
    <property type="entry name" value="At1g26750"/>
    <property type="match status" value="1"/>
</dbReference>
<comment type="similarity">
    <text evidence="2">Belongs to the mitochondrion-specific ribosomal protein mS23 family.</text>
</comment>
<evidence type="ECO:0000313" key="8">
    <source>
        <dbReference type="Proteomes" id="UP001302676"/>
    </source>
</evidence>
<dbReference type="PANTHER" id="PTHR37799:SF1">
    <property type="entry name" value="SMALL RIBOSOMAL SUBUNIT PROTEIN MS23"/>
    <property type="match status" value="1"/>
</dbReference>
<dbReference type="GO" id="GO:0003735">
    <property type="term" value="F:structural constituent of ribosome"/>
    <property type="evidence" value="ECO:0007669"/>
    <property type="project" value="UniProtKB-UniRule"/>
</dbReference>
<evidence type="ECO:0000256" key="3">
    <source>
        <dbReference type="ARBA" id="ARBA00022980"/>
    </source>
</evidence>
<evidence type="ECO:0000256" key="1">
    <source>
        <dbReference type="ARBA" id="ARBA00004173"/>
    </source>
</evidence>
<gene>
    <name evidence="7" type="ORF">C8A04DRAFT_31255</name>
</gene>
<dbReference type="EMBL" id="MU853616">
    <property type="protein sequence ID" value="KAK4141158.1"/>
    <property type="molecule type" value="Genomic_DNA"/>
</dbReference>
<dbReference type="Pfam" id="PF13741">
    <property type="entry name" value="MRP-S25"/>
    <property type="match status" value="1"/>
</dbReference>
<sequence>MVRGRKFTAALVYNTARARAGEPIIPGRAAPVPPAWVHALRNIPPSEVLTRPYPVQHAPPPTSRAPKQLKTGVPRNMFRPQRIVHPEDQLRQEFFRDHPWELARPRLVVELDGLDGRRRDWGRGLRQPGMALSGESVVQRQLYLMEVTGLSKEAAYDQARKEFYKLRQQEQIERRVAVEEARMYGAYFGKNNLQVGMQLEDASYDKWLKWAGEEIAKVEAMQQAAYANVVDVAEGEGEEGEEEIKL</sequence>
<comment type="subcellular location">
    <subcellularLocation>
        <location evidence="1 6">Mitochondrion</location>
    </subcellularLocation>
</comment>
<dbReference type="PIRSF" id="PIRSF029764">
    <property type="entry name" value="RSM25"/>
    <property type="match status" value="1"/>
</dbReference>
<accession>A0AAN6ZKG6</accession>